<sequence>MSTSDSMPKQNKNERYVSGLENVKQMIERRVAHSNAANDPDAAGFERKQ</sequence>
<comment type="caution">
    <text evidence="1">The sequence shown here is derived from an EMBL/GenBank/DDBJ whole genome shotgun (WGS) entry which is preliminary data.</text>
</comment>
<evidence type="ECO:0000313" key="2">
    <source>
        <dbReference type="Proteomes" id="UP000676336"/>
    </source>
</evidence>
<name>A0A8S2WUA2_9BILA</name>
<evidence type="ECO:0000313" key="1">
    <source>
        <dbReference type="EMBL" id="CAF4461473.1"/>
    </source>
</evidence>
<dbReference type="EMBL" id="CAJOBI010071852">
    <property type="protein sequence ID" value="CAF4461473.1"/>
    <property type="molecule type" value="Genomic_DNA"/>
</dbReference>
<accession>A0A8S2WUA2</accession>
<reference evidence="1" key="1">
    <citation type="submission" date="2021-02" db="EMBL/GenBank/DDBJ databases">
        <authorList>
            <person name="Nowell W R."/>
        </authorList>
    </citation>
    <scope>NUCLEOTIDE SEQUENCE</scope>
</reference>
<dbReference type="Proteomes" id="UP000676336">
    <property type="component" value="Unassembled WGS sequence"/>
</dbReference>
<protein>
    <submittedName>
        <fullName evidence="1">Uncharacterized protein</fullName>
    </submittedName>
</protein>
<feature type="non-terminal residue" evidence="1">
    <location>
        <position position="1"/>
    </location>
</feature>
<organism evidence="1 2">
    <name type="scientific">Rotaria magnacalcarata</name>
    <dbReference type="NCBI Taxonomy" id="392030"/>
    <lineage>
        <taxon>Eukaryota</taxon>
        <taxon>Metazoa</taxon>
        <taxon>Spiralia</taxon>
        <taxon>Gnathifera</taxon>
        <taxon>Rotifera</taxon>
        <taxon>Eurotatoria</taxon>
        <taxon>Bdelloidea</taxon>
        <taxon>Philodinida</taxon>
        <taxon>Philodinidae</taxon>
        <taxon>Rotaria</taxon>
    </lineage>
</organism>
<dbReference type="AlphaFoldDB" id="A0A8S2WUA2"/>
<gene>
    <name evidence="1" type="ORF">SMN809_LOCUS33186</name>
</gene>
<proteinExistence type="predicted"/>